<accession>A0ABM8FK52</accession>
<organism evidence="1 2">
    <name type="scientific">Hydrogenimonas cancrithermarum</name>
    <dbReference type="NCBI Taxonomy" id="2993563"/>
    <lineage>
        <taxon>Bacteria</taxon>
        <taxon>Pseudomonadati</taxon>
        <taxon>Campylobacterota</taxon>
        <taxon>Epsilonproteobacteria</taxon>
        <taxon>Campylobacterales</taxon>
        <taxon>Hydrogenimonadaceae</taxon>
        <taxon>Hydrogenimonas</taxon>
    </lineage>
</organism>
<dbReference type="EMBL" id="AP027370">
    <property type="protein sequence ID" value="BDY12694.1"/>
    <property type="molecule type" value="Genomic_DNA"/>
</dbReference>
<reference evidence="1 2" key="1">
    <citation type="submission" date="2023-03" db="EMBL/GenBank/DDBJ databases">
        <title>Description of Hydrogenimonas sp. ISO32.</title>
        <authorList>
            <person name="Mino S."/>
            <person name="Fukazawa S."/>
            <person name="Sawabe T."/>
        </authorList>
    </citation>
    <scope>NUCLEOTIDE SEQUENCE [LARGE SCALE GENOMIC DNA]</scope>
    <source>
        <strain evidence="1 2">ISO32</strain>
    </source>
</reference>
<sequence length="94" mass="11489">MIKSVIIIIVDSKNKCSFLETYELRSTCCRADMVLGRRLEDIKEIDYDEIFFVKMFEDQDRILGSNWMYIFRPFNFKVQQQENQRRIIRRGQLR</sequence>
<evidence type="ECO:0000313" key="2">
    <source>
        <dbReference type="Proteomes" id="UP001321445"/>
    </source>
</evidence>
<proteinExistence type="predicted"/>
<gene>
    <name evidence="1" type="ORF">HCR_10060</name>
</gene>
<evidence type="ECO:0000313" key="1">
    <source>
        <dbReference type="EMBL" id="BDY12694.1"/>
    </source>
</evidence>
<dbReference type="Proteomes" id="UP001321445">
    <property type="component" value="Chromosome"/>
</dbReference>
<protein>
    <submittedName>
        <fullName evidence="1">Uncharacterized protein</fullName>
    </submittedName>
</protein>
<keyword evidence="2" id="KW-1185">Reference proteome</keyword>
<name>A0ABM8FK52_9BACT</name>